<feature type="domain" description="HTH myb-type" evidence="9">
    <location>
        <begin position="449"/>
        <end position="503"/>
    </location>
</feature>
<dbReference type="PROSITE" id="PS50090">
    <property type="entry name" value="MYB_LIKE"/>
    <property type="match status" value="3"/>
</dbReference>
<feature type="domain" description="Myb-like" evidence="8">
    <location>
        <begin position="349"/>
        <end position="394"/>
    </location>
</feature>
<dbReference type="SUPFAM" id="SSF46689">
    <property type="entry name" value="Homeodomain-like"/>
    <property type="match status" value="2"/>
</dbReference>
<comment type="caution">
    <text evidence="10">The sequence shown here is derived from an EMBL/GenBank/DDBJ whole genome shotgun (WGS) entry which is preliminary data.</text>
</comment>
<dbReference type="CDD" id="cd00167">
    <property type="entry name" value="SANT"/>
    <property type="match status" value="3"/>
</dbReference>
<dbReference type="GO" id="GO:0005634">
    <property type="term" value="C:nucleus"/>
    <property type="evidence" value="ECO:0007669"/>
    <property type="project" value="UniProtKB-SubCell"/>
</dbReference>
<organism evidence="10 11">
    <name type="scientific">Peronospora matthiolae</name>
    <dbReference type="NCBI Taxonomy" id="2874970"/>
    <lineage>
        <taxon>Eukaryota</taxon>
        <taxon>Sar</taxon>
        <taxon>Stramenopiles</taxon>
        <taxon>Oomycota</taxon>
        <taxon>Peronosporomycetes</taxon>
        <taxon>Peronosporales</taxon>
        <taxon>Peronosporaceae</taxon>
        <taxon>Peronospora</taxon>
    </lineage>
</organism>
<evidence type="ECO:0000313" key="10">
    <source>
        <dbReference type="EMBL" id="CAK7936642.1"/>
    </source>
</evidence>
<keyword evidence="5" id="KW-0804">Transcription</keyword>
<dbReference type="InterPro" id="IPR050560">
    <property type="entry name" value="MYB_TF"/>
</dbReference>
<dbReference type="EMBL" id="CAKLBY020000224">
    <property type="protein sequence ID" value="CAK7936642.1"/>
    <property type="molecule type" value="Genomic_DNA"/>
</dbReference>
<dbReference type="FunFam" id="1.10.10.60:FF:000010">
    <property type="entry name" value="Transcriptional activator Myb isoform A"/>
    <property type="match status" value="1"/>
</dbReference>
<evidence type="ECO:0000256" key="3">
    <source>
        <dbReference type="ARBA" id="ARBA00023015"/>
    </source>
</evidence>
<dbReference type="PROSITE" id="PS51294">
    <property type="entry name" value="HTH_MYB"/>
    <property type="match status" value="3"/>
</dbReference>
<comment type="subcellular location">
    <subcellularLocation>
        <location evidence="1">Nucleus</location>
    </subcellularLocation>
</comment>
<dbReference type="InterPro" id="IPR009057">
    <property type="entry name" value="Homeodomain-like_sf"/>
</dbReference>
<dbReference type="InterPro" id="IPR001005">
    <property type="entry name" value="SANT/Myb"/>
</dbReference>
<keyword evidence="3" id="KW-0805">Transcription regulation</keyword>
<keyword evidence="4" id="KW-0238">DNA-binding</keyword>
<sequence>MHPRSTLSRPSPKRSSSCAGLDTLDELLHTSDNVHHVPNRKRHQSLTSDDGFGATPFAKPMSPSRHDGPPPLTSYPESLHRPELPPFAENSPTSEGYQLIPSSPFEAEHAQSSSGHVQVVDLGHDDYSDSRDINHEEDHSDTLRNESGVTSAKYGGVNEHDGNGHNIVPNLAPQERQDVFEPTPKLDHDVFAVQRLDRTMFFQPSLNSSAYECSPREEFLVQAFGPSGFKLHGASVSSNEDLDESLSDDSSSNSDKICSPSSHHGVSAVTADAELKMSCNGLEADLRGVMHQDIHHQQHSPRRPELVELSHHPSAISSHGSFGPSCSSNFLRSNAFPSKGSRDVQPPTKWLCDEDERLRVAVARFGGKNWKMIAETLGNGRTDVQCLHRWNKVLKPGLIKGPWTPEEDGVLAGLITRYGVGKIRWCDLALHLPGRIGKQCRERWCNHLDSRIRKGQWTSEEDDMVFRCQQKLGNKWSEIAKLLPGRTENAVKNRFNSAARRKWLMNHATHKSSSTGVEQTQLTLPTSSLPFQLQSQQPEQQPMVQSSLMQEEGNPYITTNVLYGGEKVSPLPPAEAFLEHHSHKSTSPLEYQHFIQHVLPAGAPCTGALLPGHHERTRPGFSAALDAEGERSFGQQEHDISVLTTKRDATTATPIFVPPPLDSLLSLPTANTSTGAIRSLHHSPNGQDGGEATITSLFPVPAHFPTRDASENEMPLEKSTTGNMAAIKTDDLPLLQLKEEKTDQDGLVLHRTTSDVSATSSVTDSSVSMDDENMNSFLDSVALELDDIME</sequence>
<evidence type="ECO:0000256" key="5">
    <source>
        <dbReference type="ARBA" id="ARBA00023163"/>
    </source>
</evidence>
<keyword evidence="2" id="KW-0677">Repeat</keyword>
<evidence type="ECO:0000256" key="6">
    <source>
        <dbReference type="ARBA" id="ARBA00023242"/>
    </source>
</evidence>
<dbReference type="Gene3D" id="1.10.10.60">
    <property type="entry name" value="Homeodomain-like"/>
    <property type="match status" value="3"/>
</dbReference>
<dbReference type="PANTHER" id="PTHR45614:SF25">
    <property type="entry name" value="MYB PROTEIN"/>
    <property type="match status" value="1"/>
</dbReference>
<dbReference type="SMART" id="SM00717">
    <property type="entry name" value="SANT"/>
    <property type="match status" value="3"/>
</dbReference>
<evidence type="ECO:0000256" key="2">
    <source>
        <dbReference type="ARBA" id="ARBA00022737"/>
    </source>
</evidence>
<evidence type="ECO:0000256" key="1">
    <source>
        <dbReference type="ARBA" id="ARBA00004123"/>
    </source>
</evidence>
<keyword evidence="6" id="KW-0539">Nucleus</keyword>
<feature type="region of interest" description="Disordered" evidence="7">
    <location>
        <begin position="235"/>
        <end position="263"/>
    </location>
</feature>
<feature type="region of interest" description="Disordered" evidence="7">
    <location>
        <begin position="32"/>
        <end position="100"/>
    </location>
</feature>
<feature type="compositionally biased region" description="Basic and acidic residues" evidence="7">
    <location>
        <begin position="122"/>
        <end position="144"/>
    </location>
</feature>
<feature type="domain" description="HTH myb-type" evidence="9">
    <location>
        <begin position="349"/>
        <end position="398"/>
    </location>
</feature>
<dbReference type="PANTHER" id="PTHR45614">
    <property type="entry name" value="MYB PROTEIN-RELATED"/>
    <property type="match status" value="1"/>
</dbReference>
<gene>
    <name evidence="10" type="ORF">PM001_LOCUS21792</name>
</gene>
<reference evidence="10" key="1">
    <citation type="submission" date="2024-01" db="EMBL/GenBank/DDBJ databases">
        <authorList>
            <person name="Webb A."/>
        </authorList>
    </citation>
    <scope>NUCLEOTIDE SEQUENCE</scope>
    <source>
        <strain evidence="10">Pm1</strain>
    </source>
</reference>
<evidence type="ECO:0000259" key="8">
    <source>
        <dbReference type="PROSITE" id="PS50090"/>
    </source>
</evidence>
<dbReference type="FunFam" id="1.10.10.60:FF:000016">
    <property type="entry name" value="Transcriptional activator Myb isoform A"/>
    <property type="match status" value="1"/>
</dbReference>
<evidence type="ECO:0000259" key="9">
    <source>
        <dbReference type="PROSITE" id="PS51294"/>
    </source>
</evidence>
<dbReference type="GO" id="GO:0000978">
    <property type="term" value="F:RNA polymerase II cis-regulatory region sequence-specific DNA binding"/>
    <property type="evidence" value="ECO:0007669"/>
    <property type="project" value="TreeGrafter"/>
</dbReference>
<proteinExistence type="predicted"/>
<feature type="domain" description="Myb-like" evidence="8">
    <location>
        <begin position="449"/>
        <end position="499"/>
    </location>
</feature>
<feature type="domain" description="Myb-like" evidence="8">
    <location>
        <begin position="395"/>
        <end position="448"/>
    </location>
</feature>
<feature type="domain" description="HTH myb-type" evidence="9">
    <location>
        <begin position="400"/>
        <end position="448"/>
    </location>
</feature>
<dbReference type="InterPro" id="IPR017930">
    <property type="entry name" value="Myb_dom"/>
</dbReference>
<dbReference type="Pfam" id="PF00249">
    <property type="entry name" value="Myb_DNA-binding"/>
    <property type="match status" value="3"/>
</dbReference>
<protein>
    <submittedName>
        <fullName evidence="10">Uncharacterized protein</fullName>
    </submittedName>
</protein>
<evidence type="ECO:0000313" key="11">
    <source>
        <dbReference type="Proteomes" id="UP001162060"/>
    </source>
</evidence>
<evidence type="ECO:0000256" key="4">
    <source>
        <dbReference type="ARBA" id="ARBA00023125"/>
    </source>
</evidence>
<dbReference type="GO" id="GO:0000981">
    <property type="term" value="F:DNA-binding transcription factor activity, RNA polymerase II-specific"/>
    <property type="evidence" value="ECO:0007669"/>
    <property type="project" value="TreeGrafter"/>
</dbReference>
<dbReference type="Proteomes" id="UP001162060">
    <property type="component" value="Unassembled WGS sequence"/>
</dbReference>
<accession>A0AAV1URK3</accession>
<dbReference type="AlphaFoldDB" id="A0AAV1URK3"/>
<evidence type="ECO:0000256" key="7">
    <source>
        <dbReference type="SAM" id="MobiDB-lite"/>
    </source>
</evidence>
<name>A0AAV1URK3_9STRA</name>
<feature type="region of interest" description="Disordered" evidence="7">
    <location>
        <begin position="122"/>
        <end position="170"/>
    </location>
</feature>